<dbReference type="Pfam" id="PF25209">
    <property type="entry name" value="Phage_capsid_4"/>
    <property type="match status" value="1"/>
</dbReference>
<dbReference type="EMBL" id="FLUO01000002">
    <property type="protein sequence ID" value="SBW12000.1"/>
    <property type="molecule type" value="Genomic_DNA"/>
</dbReference>
<evidence type="ECO:0008006" key="2">
    <source>
        <dbReference type="Google" id="ProtNLM"/>
    </source>
</evidence>
<protein>
    <recommendedName>
        <fullName evidence="2">Bacteriophage Mu GpT domain-containing protein</fullName>
    </recommendedName>
</protein>
<dbReference type="AlphaFoldDB" id="A0A212KJZ4"/>
<organism evidence="1">
    <name type="scientific">uncultured Alphaproteobacteria bacterium</name>
    <dbReference type="NCBI Taxonomy" id="91750"/>
    <lineage>
        <taxon>Bacteria</taxon>
        <taxon>Pseudomonadati</taxon>
        <taxon>Pseudomonadota</taxon>
        <taxon>Alphaproteobacteria</taxon>
        <taxon>environmental samples</taxon>
    </lineage>
</organism>
<gene>
    <name evidence="1" type="ORF">KL86APRO_20393</name>
</gene>
<name>A0A212KJZ4_9PROT</name>
<reference evidence="1" key="1">
    <citation type="submission" date="2016-04" db="EMBL/GenBank/DDBJ databases">
        <authorList>
            <person name="Evans L.H."/>
            <person name="Alamgir A."/>
            <person name="Owens N."/>
            <person name="Weber N.D."/>
            <person name="Virtaneva K."/>
            <person name="Barbian K."/>
            <person name="Babar A."/>
            <person name="Rosenke K."/>
        </authorList>
    </citation>
    <scope>NUCLEOTIDE SEQUENCE</scope>
    <source>
        <strain evidence="1">86</strain>
    </source>
</reference>
<sequence>MSRRIALSGGIGPAVALAVSEEVFREATASPRLPALGLIGEAAIREAFAGDYMQLGEVLRSALVRVFKITDPNQDPWVCVRALFDDSIVVERGGALLRYPYAIDGMEATFGAPVPVVATYIDAKPAAAPAREAQAAFLEAAESGASRFRIRVIRAGASGNANYYPDAVLREAVPLFEGARVLVKSDEEHLAGKGKDPRNLIGRLSNVAFVEGKGEDTGEIRADLDMIEPTGAVAVKLREAWDRGMAGLFGFSIDARAKARQVTRGGKSFREAVAFTRVSSVDLIVEPGAGGEVINLLEAQSYQETETMWRDQLLRMIEAHRPDLLKGKDVAQMSDADLETVLREALGQPAAPLAVTAEDLATAMRMVEARSEARAAIAESTLPDAAKARLKARFEAESEFTAETVREAIKVEREYVSQFSGGAAVRGLGGDFGRVEGGESRAEKVEQMLEAFFDPEHKDHEHARSFKECYVAITGDARVTGQRSNCDDALMREALGTADLSEVLGNAIHRRMVADYRTPDVYGAWRQLVNVGNATDFRNQERARWGGYGDLPAVAERGDYTALTSPGDEKASFAVTKRGGLETLTIEAIKNDDVGLIRRIPTNLGRAAKRTLGKFVFDFIRTNPVIYDAKAFFHADHGNLLGVALDAASYASARLKMLKQPEKDSLDPLGIGPKFLLVAPDGEEGAADLFRRNTNQDKTFLQSLSPTIIPVWYWTDANDWAAMADPLDIPTIEVAFLDGVEEPELFVQDSPTSGSMFTNDQMTWKIRHIYGGAVTDYRGAVKSVVA</sequence>
<accession>A0A212KJZ4</accession>
<evidence type="ECO:0000313" key="1">
    <source>
        <dbReference type="EMBL" id="SBW12000.1"/>
    </source>
</evidence>
<proteinExistence type="predicted"/>